<proteinExistence type="predicted"/>
<accession>A0A1M5YVQ4</accession>
<sequence length="397" mass="44937">MITKRISFLTDKDCCGCGVCAAVCPIDCITLVANDEGFLYPDIDGTRCTDCGLCTKVCPLQHNTEIYDRISPPQVYAAWNLDDDIRRQSSSGGVFSVLAGAVLKEGGVVAGAAFAENMVCRHILVDEEIGLASLRGSKYVQSEIPSELFQYIRSLLDHGRHVFFTGTPCQVAGLRNFVVKDFPNLLCADLVCHGVPSPAWFRKFINESQTESKRIINIDFRNKEIGWNFSTAKVKTNYSDGTSLIERWFNNSYMVSFSRDYALRESCYACKFTTTCRQGDLTLADYWKVAMKYPEYDTEDKGTSLVLVNSRKGQAWLTRCQAKLFIGTGDLEHAILGNPMLVRPASRPIVRNDFYRHASEMSVNQLRRKYQLHRRPIWRRILAALRRRVKRLVDTSV</sequence>
<dbReference type="AlphaFoldDB" id="A0A1M5YVQ4"/>
<evidence type="ECO:0000256" key="3">
    <source>
        <dbReference type="ARBA" id="ARBA00023014"/>
    </source>
</evidence>
<dbReference type="OrthoDB" id="9789030at2"/>
<dbReference type="GO" id="GO:0046872">
    <property type="term" value="F:metal ion binding"/>
    <property type="evidence" value="ECO:0007669"/>
    <property type="project" value="UniProtKB-KW"/>
</dbReference>
<dbReference type="InterPro" id="IPR007516">
    <property type="entry name" value="Co_F420_Hydgase/DH_bsu_N"/>
</dbReference>
<feature type="domain" description="4Fe-4S ferredoxin-type" evidence="4">
    <location>
        <begin position="4"/>
        <end position="34"/>
    </location>
</feature>
<reference evidence="5 6" key="1">
    <citation type="submission" date="2016-11" db="EMBL/GenBank/DDBJ databases">
        <authorList>
            <person name="Jaros S."/>
            <person name="Januszkiewicz K."/>
            <person name="Wedrychowicz H."/>
        </authorList>
    </citation>
    <scope>NUCLEOTIDE SEQUENCE [LARGE SCALE GENOMIC DNA]</scope>
    <source>
        <strain evidence="5 6">DSM 9705</strain>
    </source>
</reference>
<dbReference type="PROSITE" id="PS51379">
    <property type="entry name" value="4FE4S_FER_2"/>
    <property type="match status" value="2"/>
</dbReference>
<dbReference type="PANTHER" id="PTHR43193:SF2">
    <property type="entry name" value="POLYFERREDOXIN PROTEIN FWDF"/>
    <property type="match status" value="1"/>
</dbReference>
<organism evidence="5 6">
    <name type="scientific">Desulfofustis glycolicus DSM 9705</name>
    <dbReference type="NCBI Taxonomy" id="1121409"/>
    <lineage>
        <taxon>Bacteria</taxon>
        <taxon>Pseudomonadati</taxon>
        <taxon>Thermodesulfobacteriota</taxon>
        <taxon>Desulfobulbia</taxon>
        <taxon>Desulfobulbales</taxon>
        <taxon>Desulfocapsaceae</taxon>
        <taxon>Desulfofustis</taxon>
    </lineage>
</organism>
<evidence type="ECO:0000313" key="6">
    <source>
        <dbReference type="Proteomes" id="UP000184139"/>
    </source>
</evidence>
<dbReference type="GO" id="GO:0051536">
    <property type="term" value="F:iron-sulfur cluster binding"/>
    <property type="evidence" value="ECO:0007669"/>
    <property type="project" value="UniProtKB-KW"/>
</dbReference>
<keyword evidence="1" id="KW-0479">Metal-binding</keyword>
<dbReference type="SUPFAM" id="SSF54862">
    <property type="entry name" value="4Fe-4S ferredoxins"/>
    <property type="match status" value="1"/>
</dbReference>
<keyword evidence="6" id="KW-1185">Reference proteome</keyword>
<evidence type="ECO:0000313" key="5">
    <source>
        <dbReference type="EMBL" id="SHI15940.1"/>
    </source>
</evidence>
<dbReference type="RefSeq" id="WP_073379605.1">
    <property type="nucleotide sequence ID" value="NZ_FQXS01000071.1"/>
</dbReference>
<dbReference type="EMBL" id="FQXS01000071">
    <property type="protein sequence ID" value="SHI15940.1"/>
    <property type="molecule type" value="Genomic_DNA"/>
</dbReference>
<protein>
    <submittedName>
        <fullName evidence="5">Coenzyme F420-reducing hydrogenase, beta subunit</fullName>
    </submittedName>
</protein>
<dbReference type="Proteomes" id="UP000184139">
    <property type="component" value="Unassembled WGS sequence"/>
</dbReference>
<keyword evidence="2" id="KW-0408">Iron</keyword>
<dbReference type="PROSITE" id="PS00198">
    <property type="entry name" value="4FE4S_FER_1"/>
    <property type="match status" value="1"/>
</dbReference>
<dbReference type="Pfam" id="PF04432">
    <property type="entry name" value="FrhB_FdhB_C"/>
    <property type="match status" value="1"/>
</dbReference>
<dbReference type="Gene3D" id="3.30.70.20">
    <property type="match status" value="1"/>
</dbReference>
<evidence type="ECO:0000259" key="4">
    <source>
        <dbReference type="PROSITE" id="PS51379"/>
    </source>
</evidence>
<evidence type="ECO:0000256" key="2">
    <source>
        <dbReference type="ARBA" id="ARBA00023004"/>
    </source>
</evidence>
<dbReference type="InterPro" id="IPR017900">
    <property type="entry name" value="4Fe4S_Fe_S_CS"/>
</dbReference>
<dbReference type="InterPro" id="IPR052977">
    <property type="entry name" value="Polyferredoxin-like_ET"/>
</dbReference>
<keyword evidence="3" id="KW-0411">Iron-sulfur</keyword>
<dbReference type="Pfam" id="PF12838">
    <property type="entry name" value="Fer4_7"/>
    <property type="match status" value="1"/>
</dbReference>
<feature type="domain" description="4Fe-4S ferredoxin-type" evidence="4">
    <location>
        <begin position="39"/>
        <end position="69"/>
    </location>
</feature>
<gene>
    <name evidence="5" type="ORF">SAMN02745124_04489</name>
</gene>
<dbReference type="STRING" id="1121409.SAMN02745124_04489"/>
<dbReference type="Pfam" id="PF04422">
    <property type="entry name" value="FrhB_FdhB_N"/>
    <property type="match status" value="1"/>
</dbReference>
<evidence type="ECO:0000256" key="1">
    <source>
        <dbReference type="ARBA" id="ARBA00022723"/>
    </source>
</evidence>
<dbReference type="InterPro" id="IPR007525">
    <property type="entry name" value="FrhB_FdhB_C"/>
</dbReference>
<dbReference type="InterPro" id="IPR017896">
    <property type="entry name" value="4Fe4S_Fe-S-bd"/>
</dbReference>
<dbReference type="PANTHER" id="PTHR43193">
    <property type="match status" value="1"/>
</dbReference>
<name>A0A1M5YVQ4_9BACT</name>